<keyword evidence="3" id="KW-0812">Transmembrane</keyword>
<feature type="region of interest" description="Disordered" evidence="2">
    <location>
        <begin position="301"/>
        <end position="326"/>
    </location>
</feature>
<evidence type="ECO:0000259" key="4">
    <source>
        <dbReference type="Pfam" id="PF03816"/>
    </source>
</evidence>
<organism evidence="5 6">
    <name type="scientific">Actinokineospora guangxiensis</name>
    <dbReference type="NCBI Taxonomy" id="1490288"/>
    <lineage>
        <taxon>Bacteria</taxon>
        <taxon>Bacillati</taxon>
        <taxon>Actinomycetota</taxon>
        <taxon>Actinomycetes</taxon>
        <taxon>Pseudonocardiales</taxon>
        <taxon>Pseudonocardiaceae</taxon>
        <taxon>Actinokineospora</taxon>
    </lineage>
</organism>
<dbReference type="PANTHER" id="PTHR33392:SF6">
    <property type="entry name" value="POLYISOPRENYL-TEICHOIC ACID--PEPTIDOGLYCAN TEICHOIC ACID TRANSFERASE TAGU"/>
    <property type="match status" value="1"/>
</dbReference>
<comment type="caution">
    <text evidence="5">The sequence shown here is derived from an EMBL/GenBank/DDBJ whole genome shotgun (WGS) entry which is preliminary data.</text>
</comment>
<evidence type="ECO:0000313" key="6">
    <source>
        <dbReference type="Proteomes" id="UP001596157"/>
    </source>
</evidence>
<proteinExistence type="inferred from homology"/>
<protein>
    <submittedName>
        <fullName evidence="5">LCP family protein</fullName>
    </submittedName>
</protein>
<evidence type="ECO:0000256" key="2">
    <source>
        <dbReference type="SAM" id="MobiDB-lite"/>
    </source>
</evidence>
<comment type="similarity">
    <text evidence="1">Belongs to the LytR/CpsA/Psr (LCP) family.</text>
</comment>
<dbReference type="InterPro" id="IPR050922">
    <property type="entry name" value="LytR/CpsA/Psr_CW_biosynth"/>
</dbReference>
<dbReference type="Pfam" id="PF03816">
    <property type="entry name" value="LytR_cpsA_psr"/>
    <property type="match status" value="1"/>
</dbReference>
<feature type="domain" description="Cell envelope-related transcriptional attenuator" evidence="4">
    <location>
        <begin position="87"/>
        <end position="227"/>
    </location>
</feature>
<dbReference type="EMBL" id="JBHSKF010000005">
    <property type="protein sequence ID" value="MFC5287934.1"/>
    <property type="molecule type" value="Genomic_DNA"/>
</dbReference>
<reference evidence="6" key="1">
    <citation type="journal article" date="2019" name="Int. J. Syst. Evol. Microbiol.">
        <title>The Global Catalogue of Microorganisms (GCM) 10K type strain sequencing project: providing services to taxonomists for standard genome sequencing and annotation.</title>
        <authorList>
            <consortium name="The Broad Institute Genomics Platform"/>
            <consortium name="The Broad Institute Genome Sequencing Center for Infectious Disease"/>
            <person name="Wu L."/>
            <person name="Ma J."/>
        </authorList>
    </citation>
    <scope>NUCLEOTIDE SEQUENCE [LARGE SCALE GENOMIC DNA]</scope>
    <source>
        <strain evidence="6">CCUG 59778</strain>
    </source>
</reference>
<keyword evidence="6" id="KW-1185">Reference proteome</keyword>
<dbReference type="PANTHER" id="PTHR33392">
    <property type="entry name" value="POLYISOPRENYL-TEICHOIC ACID--PEPTIDOGLYCAN TEICHOIC ACID TRANSFERASE TAGU"/>
    <property type="match status" value="1"/>
</dbReference>
<dbReference type="Proteomes" id="UP001596157">
    <property type="component" value="Unassembled WGS sequence"/>
</dbReference>
<evidence type="ECO:0000313" key="5">
    <source>
        <dbReference type="EMBL" id="MFC5287934.1"/>
    </source>
</evidence>
<keyword evidence="3" id="KW-1133">Transmembrane helix</keyword>
<sequence length="326" mass="33666">MTEDDIRAVLADEAANAVPGSVVIDRLRAPRRRRGGVVALVAAGVIAVVGAVVVPLAAGREPAAPPAAPVQAGPKNIVVIGEAGELADTVMLVRVDGGRTSAVSLPRDTWVDLPGRAPAKLNSVLKTDGPAVVAEVVGEITGQPVDHWAEIDMAGFEELSAAVGGVEVCLRNPVSDPYSGADFPAGDVVVRGPSALAFIRQRHGLPNGDLDRMVRQQVFLRALADKLVTTVLTDPGRKDELSRLVRELVRTDPGWNPVAVAATATGPARLATVPIEQVDKIVDGRPVVALDLAEVRRFTAGHFAPPTGGRSGTSPSPGPGGDGCVN</sequence>
<dbReference type="RefSeq" id="WP_378247399.1">
    <property type="nucleotide sequence ID" value="NZ_JBHSKF010000005.1"/>
</dbReference>
<dbReference type="Gene3D" id="3.40.630.190">
    <property type="entry name" value="LCP protein"/>
    <property type="match status" value="1"/>
</dbReference>
<dbReference type="NCBIfam" id="TIGR00350">
    <property type="entry name" value="lytR_cpsA_psr"/>
    <property type="match status" value="1"/>
</dbReference>
<feature type="compositionally biased region" description="Low complexity" evidence="2">
    <location>
        <begin position="305"/>
        <end position="315"/>
    </location>
</feature>
<gene>
    <name evidence="5" type="ORF">ACFPM7_12810</name>
</gene>
<keyword evidence="3" id="KW-0472">Membrane</keyword>
<evidence type="ECO:0000256" key="1">
    <source>
        <dbReference type="ARBA" id="ARBA00006068"/>
    </source>
</evidence>
<evidence type="ECO:0000256" key="3">
    <source>
        <dbReference type="SAM" id="Phobius"/>
    </source>
</evidence>
<accession>A0ABW0EKL7</accession>
<name>A0ABW0EKL7_9PSEU</name>
<dbReference type="InterPro" id="IPR004474">
    <property type="entry name" value="LytR_CpsA_psr"/>
</dbReference>
<feature type="transmembrane region" description="Helical" evidence="3">
    <location>
        <begin position="36"/>
        <end position="58"/>
    </location>
</feature>